<feature type="transmembrane region" description="Helical" evidence="1">
    <location>
        <begin position="12"/>
        <end position="32"/>
    </location>
</feature>
<proteinExistence type="predicted"/>
<reference evidence="2 3" key="1">
    <citation type="submission" date="2018-06" db="EMBL/GenBank/DDBJ databases">
        <authorList>
            <consortium name="Pathogen Informatics"/>
            <person name="Doyle S."/>
        </authorList>
    </citation>
    <scope>NUCLEOTIDE SEQUENCE [LARGE SCALE GENOMIC DNA]</scope>
    <source>
        <strain evidence="2 3">NCTC10308</strain>
    </source>
</reference>
<protein>
    <submittedName>
        <fullName evidence="2">Uncharacterized protein</fullName>
    </submittedName>
</protein>
<dbReference type="EMBL" id="UFRV01000006">
    <property type="protein sequence ID" value="SUT93341.1"/>
    <property type="molecule type" value="Genomic_DNA"/>
</dbReference>
<name>A0A380TZ79_ACIJO</name>
<keyword evidence="1" id="KW-1133">Transmembrane helix</keyword>
<gene>
    <name evidence="2" type="ORF">NCTC10308_01066</name>
</gene>
<dbReference type="RefSeq" id="WP_004693037.1">
    <property type="nucleotide sequence ID" value="NZ_BBTB01000020.1"/>
</dbReference>
<dbReference type="Proteomes" id="UP000254227">
    <property type="component" value="Unassembled WGS sequence"/>
</dbReference>
<evidence type="ECO:0000313" key="2">
    <source>
        <dbReference type="EMBL" id="SUT93341.1"/>
    </source>
</evidence>
<keyword evidence="1" id="KW-0812">Transmembrane</keyword>
<accession>A0A380TZ79</accession>
<keyword evidence="1" id="KW-0472">Membrane</keyword>
<organism evidence="2 3">
    <name type="scientific">Acinetobacter johnsonii</name>
    <dbReference type="NCBI Taxonomy" id="40214"/>
    <lineage>
        <taxon>Bacteria</taxon>
        <taxon>Pseudomonadati</taxon>
        <taxon>Pseudomonadota</taxon>
        <taxon>Gammaproteobacteria</taxon>
        <taxon>Moraxellales</taxon>
        <taxon>Moraxellaceae</taxon>
        <taxon>Acinetobacter</taxon>
    </lineage>
</organism>
<dbReference type="AlphaFoldDB" id="A0A380TZ79"/>
<sequence length="40" mass="4513">MSKQFKDDLNAFFIVFKQFAVAILSARAGIYIKQDSSEKG</sequence>
<evidence type="ECO:0000256" key="1">
    <source>
        <dbReference type="SAM" id="Phobius"/>
    </source>
</evidence>
<evidence type="ECO:0000313" key="3">
    <source>
        <dbReference type="Proteomes" id="UP000254227"/>
    </source>
</evidence>